<accession>A0A9W8A8B6</accession>
<dbReference type="Proteomes" id="UP001150569">
    <property type="component" value="Unassembled WGS sequence"/>
</dbReference>
<reference evidence="2" key="1">
    <citation type="submission" date="2022-07" db="EMBL/GenBank/DDBJ databases">
        <title>Phylogenomic reconstructions and comparative analyses of Kickxellomycotina fungi.</title>
        <authorList>
            <person name="Reynolds N.K."/>
            <person name="Stajich J.E."/>
            <person name="Barry K."/>
            <person name="Grigoriev I.V."/>
            <person name="Crous P."/>
            <person name="Smith M.E."/>
        </authorList>
    </citation>
    <scope>NUCLEOTIDE SEQUENCE</scope>
    <source>
        <strain evidence="2">RSA 861</strain>
    </source>
</reference>
<protein>
    <submittedName>
        <fullName evidence="2">Uncharacterized protein</fullName>
    </submittedName>
</protein>
<keyword evidence="1" id="KW-0812">Transmembrane</keyword>
<dbReference type="OrthoDB" id="2284165at2759"/>
<keyword evidence="1" id="KW-1133">Transmembrane helix</keyword>
<dbReference type="AlphaFoldDB" id="A0A9W8A8B6"/>
<feature type="transmembrane region" description="Helical" evidence="1">
    <location>
        <begin position="12"/>
        <end position="34"/>
    </location>
</feature>
<comment type="caution">
    <text evidence="2">The sequence shown here is derived from an EMBL/GenBank/DDBJ whole genome shotgun (WGS) entry which is preliminary data.</text>
</comment>
<keyword evidence="1" id="KW-0472">Membrane</keyword>
<name>A0A9W8A8B6_9FUNG</name>
<evidence type="ECO:0000256" key="1">
    <source>
        <dbReference type="SAM" id="Phobius"/>
    </source>
</evidence>
<gene>
    <name evidence="2" type="ORF">IWQ60_006313</name>
</gene>
<keyword evidence="3" id="KW-1185">Reference proteome</keyword>
<sequence>MRPLTIVQRDRLTSRLFMLCAAGCVFTVAAPTLFPCPALEKKKQRQLNEQQALATHDNFYAKRTPVPGRPSETVVTSE</sequence>
<proteinExistence type="predicted"/>
<evidence type="ECO:0000313" key="2">
    <source>
        <dbReference type="EMBL" id="KAJ1922749.1"/>
    </source>
</evidence>
<dbReference type="EMBL" id="JANBPT010000375">
    <property type="protein sequence ID" value="KAJ1922749.1"/>
    <property type="molecule type" value="Genomic_DNA"/>
</dbReference>
<evidence type="ECO:0000313" key="3">
    <source>
        <dbReference type="Proteomes" id="UP001150569"/>
    </source>
</evidence>
<organism evidence="2 3">
    <name type="scientific">Tieghemiomyces parasiticus</name>
    <dbReference type="NCBI Taxonomy" id="78921"/>
    <lineage>
        <taxon>Eukaryota</taxon>
        <taxon>Fungi</taxon>
        <taxon>Fungi incertae sedis</taxon>
        <taxon>Zoopagomycota</taxon>
        <taxon>Kickxellomycotina</taxon>
        <taxon>Dimargaritomycetes</taxon>
        <taxon>Dimargaritales</taxon>
        <taxon>Dimargaritaceae</taxon>
        <taxon>Tieghemiomyces</taxon>
    </lineage>
</organism>